<evidence type="ECO:0000259" key="2">
    <source>
        <dbReference type="Pfam" id="PF14016"/>
    </source>
</evidence>
<dbReference type="RefSeq" id="WP_093612603.1">
    <property type="nucleotide sequence ID" value="NZ_FNFF01000008.1"/>
</dbReference>
<dbReference type="Pfam" id="PF14016">
    <property type="entry name" value="DUF4232"/>
    <property type="match status" value="1"/>
</dbReference>
<proteinExistence type="predicted"/>
<evidence type="ECO:0000256" key="1">
    <source>
        <dbReference type="SAM" id="MobiDB-lite"/>
    </source>
</evidence>
<protein>
    <recommendedName>
        <fullName evidence="2">DUF4232 domain-containing protein</fullName>
    </recommendedName>
</protein>
<feature type="compositionally biased region" description="Low complexity" evidence="1">
    <location>
        <begin position="24"/>
        <end position="46"/>
    </location>
</feature>
<dbReference type="STRING" id="417292.SAMN05421806_108216"/>
<dbReference type="Proteomes" id="UP000199155">
    <property type="component" value="Unassembled WGS sequence"/>
</dbReference>
<evidence type="ECO:0000313" key="4">
    <source>
        <dbReference type="Proteomes" id="UP000199155"/>
    </source>
</evidence>
<name>A0A1G9CNG8_9ACTN</name>
<feature type="region of interest" description="Disordered" evidence="1">
    <location>
        <begin position="22"/>
        <end position="106"/>
    </location>
</feature>
<sequence length="237" mass="23734">MGTLRRRAALVIAGTAAVGMVLTGCSDSGSGRKSSGSSGGSSSSKGSSKDSGKGTGNGSGSGKTQPTDTPSKGGGGKTVPAGKPSKPATGGGGGTGPCTDAETKTTVTAAPRPVNYQLITLTNTSKRTCTVLSYPVVSFGPDLDGTAEGREDTKPQAVVTLKPGASAYAGLNTSPADQADDGSKPHAKSLSVDLIKKVGGDGSTLQFGRPESFKVNDLFIYEPTVTYWQQELDVALS</sequence>
<reference evidence="3 4" key="1">
    <citation type="submission" date="2016-10" db="EMBL/GenBank/DDBJ databases">
        <authorList>
            <person name="de Groot N.N."/>
        </authorList>
    </citation>
    <scope>NUCLEOTIDE SEQUENCE [LARGE SCALE GENOMIC DNA]</scope>
    <source>
        <strain evidence="3 4">CGMCC 4.5727</strain>
    </source>
</reference>
<evidence type="ECO:0000313" key="3">
    <source>
        <dbReference type="EMBL" id="SDK52985.1"/>
    </source>
</evidence>
<dbReference type="AlphaFoldDB" id="A0A1G9CNG8"/>
<keyword evidence="4" id="KW-1185">Reference proteome</keyword>
<organism evidence="3 4">
    <name type="scientific">Streptomyces indicus</name>
    <dbReference type="NCBI Taxonomy" id="417292"/>
    <lineage>
        <taxon>Bacteria</taxon>
        <taxon>Bacillati</taxon>
        <taxon>Actinomycetota</taxon>
        <taxon>Actinomycetes</taxon>
        <taxon>Kitasatosporales</taxon>
        <taxon>Streptomycetaceae</taxon>
        <taxon>Streptomyces</taxon>
    </lineage>
</organism>
<dbReference type="EMBL" id="FNFF01000008">
    <property type="protein sequence ID" value="SDK52985.1"/>
    <property type="molecule type" value="Genomic_DNA"/>
</dbReference>
<gene>
    <name evidence="3" type="ORF">SAMN05421806_108216</name>
</gene>
<dbReference type="InterPro" id="IPR025326">
    <property type="entry name" value="DUF4232"/>
</dbReference>
<dbReference type="PROSITE" id="PS51257">
    <property type="entry name" value="PROKAR_LIPOPROTEIN"/>
    <property type="match status" value="1"/>
</dbReference>
<dbReference type="OrthoDB" id="3854042at2"/>
<feature type="domain" description="DUF4232" evidence="2">
    <location>
        <begin position="98"/>
        <end position="192"/>
    </location>
</feature>
<accession>A0A1G9CNG8</accession>